<evidence type="ECO:0000256" key="4">
    <source>
        <dbReference type="ARBA" id="ARBA00022692"/>
    </source>
</evidence>
<dbReference type="GO" id="GO:0005249">
    <property type="term" value="F:voltage-gated potassium channel activity"/>
    <property type="evidence" value="ECO:0007669"/>
    <property type="project" value="InterPro"/>
</dbReference>
<feature type="transmembrane region" description="Helical" evidence="12">
    <location>
        <begin position="93"/>
        <end position="116"/>
    </location>
</feature>
<dbReference type="Pfam" id="PF00520">
    <property type="entry name" value="Ion_trans"/>
    <property type="match status" value="1"/>
</dbReference>
<dbReference type="EMBL" id="JABMOJ010000387">
    <property type="protein sequence ID" value="NQV65749.1"/>
    <property type="molecule type" value="Genomic_DNA"/>
</dbReference>
<feature type="transmembrane region" description="Helical" evidence="12">
    <location>
        <begin position="27"/>
        <end position="48"/>
    </location>
</feature>
<evidence type="ECO:0000256" key="6">
    <source>
        <dbReference type="ARBA" id="ARBA00022882"/>
    </source>
</evidence>
<proteinExistence type="predicted"/>
<dbReference type="InterPro" id="IPR005821">
    <property type="entry name" value="Ion_trans_dom"/>
</dbReference>
<keyword evidence="4 12" id="KW-0812">Transmembrane</keyword>
<evidence type="ECO:0000313" key="14">
    <source>
        <dbReference type="EMBL" id="NQV65749.1"/>
    </source>
</evidence>
<dbReference type="AlphaFoldDB" id="A0A972VWU2"/>
<dbReference type="Proteomes" id="UP000754644">
    <property type="component" value="Unassembled WGS sequence"/>
</dbReference>
<protein>
    <submittedName>
        <fullName evidence="14">Ion transporter</fullName>
    </submittedName>
</protein>
<keyword evidence="7" id="KW-0630">Potassium</keyword>
<dbReference type="GO" id="GO:0001508">
    <property type="term" value="P:action potential"/>
    <property type="evidence" value="ECO:0007669"/>
    <property type="project" value="TreeGrafter"/>
</dbReference>
<dbReference type="SUPFAM" id="SSF81324">
    <property type="entry name" value="Voltage-gated potassium channels"/>
    <property type="match status" value="1"/>
</dbReference>
<keyword evidence="9" id="KW-0406">Ion transport</keyword>
<comment type="subcellular location">
    <subcellularLocation>
        <location evidence="1">Membrane</location>
        <topology evidence="1">Multi-pass membrane protein</topology>
    </subcellularLocation>
</comment>
<keyword evidence="3" id="KW-0633">Potassium transport</keyword>
<evidence type="ECO:0000256" key="5">
    <source>
        <dbReference type="ARBA" id="ARBA00022826"/>
    </source>
</evidence>
<evidence type="ECO:0000256" key="1">
    <source>
        <dbReference type="ARBA" id="ARBA00004141"/>
    </source>
</evidence>
<gene>
    <name evidence="14" type="ORF">HQ497_10330</name>
</gene>
<evidence type="ECO:0000313" key="15">
    <source>
        <dbReference type="Proteomes" id="UP000754644"/>
    </source>
</evidence>
<dbReference type="GO" id="GO:0008076">
    <property type="term" value="C:voltage-gated potassium channel complex"/>
    <property type="evidence" value="ECO:0007669"/>
    <property type="project" value="InterPro"/>
</dbReference>
<evidence type="ECO:0000256" key="9">
    <source>
        <dbReference type="ARBA" id="ARBA00023065"/>
    </source>
</evidence>
<keyword evidence="6" id="KW-0851">Voltage-gated channel</keyword>
<evidence type="ECO:0000256" key="11">
    <source>
        <dbReference type="ARBA" id="ARBA00023303"/>
    </source>
</evidence>
<dbReference type="InterPro" id="IPR027359">
    <property type="entry name" value="Volt_channel_dom_sf"/>
</dbReference>
<feature type="domain" description="Ion transport" evidence="13">
    <location>
        <begin position="24"/>
        <end position="249"/>
    </location>
</feature>
<evidence type="ECO:0000256" key="2">
    <source>
        <dbReference type="ARBA" id="ARBA00022448"/>
    </source>
</evidence>
<keyword evidence="2" id="KW-0813">Transport</keyword>
<accession>A0A972VWU2</accession>
<comment type="caution">
    <text evidence="14">The sequence shown here is derived from an EMBL/GenBank/DDBJ whole genome shotgun (WGS) entry which is preliminary data.</text>
</comment>
<evidence type="ECO:0000256" key="10">
    <source>
        <dbReference type="ARBA" id="ARBA00023136"/>
    </source>
</evidence>
<dbReference type="PANTHER" id="PTHR11537:SF254">
    <property type="entry name" value="POTASSIUM VOLTAGE-GATED CHANNEL PROTEIN SHAB"/>
    <property type="match status" value="1"/>
</dbReference>
<evidence type="ECO:0000256" key="3">
    <source>
        <dbReference type="ARBA" id="ARBA00022538"/>
    </source>
</evidence>
<evidence type="ECO:0000256" key="12">
    <source>
        <dbReference type="SAM" id="Phobius"/>
    </source>
</evidence>
<feature type="transmembrane region" description="Helical" evidence="12">
    <location>
        <begin position="218"/>
        <end position="243"/>
    </location>
</feature>
<name>A0A972VWU2_9GAMM</name>
<dbReference type="Gene3D" id="1.20.120.350">
    <property type="entry name" value="Voltage-gated potassium channels. Chain C"/>
    <property type="match status" value="1"/>
</dbReference>
<organism evidence="14 15">
    <name type="scientific">SAR86 cluster bacterium</name>
    <dbReference type="NCBI Taxonomy" id="2030880"/>
    <lineage>
        <taxon>Bacteria</taxon>
        <taxon>Pseudomonadati</taxon>
        <taxon>Pseudomonadota</taxon>
        <taxon>Gammaproteobacteria</taxon>
        <taxon>SAR86 cluster</taxon>
    </lineage>
</organism>
<feature type="transmembrane region" description="Helical" evidence="12">
    <location>
        <begin position="157"/>
        <end position="177"/>
    </location>
</feature>
<keyword evidence="5" id="KW-0631">Potassium channel</keyword>
<sequence>MFTQQRVMEILNKGSGQDRTSLICDRFLATLIILNLVCICLESVQTIALQYATALLYLEIFSVSVFSVEYALRLWSSPLNPQLKGKTANQRRFSYITSFTGVIDLLAILPTFLAVFGTTMDLRWLRTLRLVRLLKLSHYSSALEDLFSAVYQERRSFLAAMYIMSIALFMASALMYLAENAAQPEKFSSIPQAMWWAVVTLTTVGYGDVTPITPLGQIIGALTAISGICAAALLTGIVASAFANQMARRQAIFEAEVNTALQDGEISKDEASTIEMLRNEFKITEEHALAIIQLAKENHDIK</sequence>
<evidence type="ECO:0000256" key="7">
    <source>
        <dbReference type="ARBA" id="ARBA00022958"/>
    </source>
</evidence>
<evidence type="ECO:0000256" key="8">
    <source>
        <dbReference type="ARBA" id="ARBA00022989"/>
    </source>
</evidence>
<keyword evidence="11" id="KW-0407">Ion channel</keyword>
<dbReference type="PRINTS" id="PR00169">
    <property type="entry name" value="KCHANNEL"/>
</dbReference>
<dbReference type="Gene3D" id="1.10.287.70">
    <property type="match status" value="1"/>
</dbReference>
<dbReference type="InterPro" id="IPR028325">
    <property type="entry name" value="VG_K_chnl"/>
</dbReference>
<keyword evidence="10 12" id="KW-0472">Membrane</keyword>
<keyword evidence="8 12" id="KW-1133">Transmembrane helix</keyword>
<reference evidence="14" key="1">
    <citation type="submission" date="2020-05" db="EMBL/GenBank/DDBJ databases">
        <title>Sulfur intermediates as new biogeochemical hubs in an aquatic model microbial ecosystem.</title>
        <authorList>
            <person name="Vigneron A."/>
        </authorList>
    </citation>
    <scope>NUCLEOTIDE SEQUENCE</scope>
    <source>
        <strain evidence="14">Bin.250</strain>
    </source>
</reference>
<dbReference type="PANTHER" id="PTHR11537">
    <property type="entry name" value="VOLTAGE-GATED POTASSIUM CHANNEL"/>
    <property type="match status" value="1"/>
</dbReference>
<evidence type="ECO:0000259" key="13">
    <source>
        <dbReference type="Pfam" id="PF00520"/>
    </source>
</evidence>